<dbReference type="Proteomes" id="UP001595556">
    <property type="component" value="Unassembled WGS sequence"/>
</dbReference>
<dbReference type="EMBL" id="JBHRTI010000003">
    <property type="protein sequence ID" value="MFC3146604.1"/>
    <property type="molecule type" value="Genomic_DNA"/>
</dbReference>
<comment type="caution">
    <text evidence="1">The sequence shown here is derived from an EMBL/GenBank/DDBJ whole genome shotgun (WGS) entry which is preliminary data.</text>
</comment>
<reference evidence="2" key="1">
    <citation type="journal article" date="2019" name="Int. J. Syst. Evol. Microbiol.">
        <title>The Global Catalogue of Microorganisms (GCM) 10K type strain sequencing project: providing services to taxonomists for standard genome sequencing and annotation.</title>
        <authorList>
            <consortium name="The Broad Institute Genomics Platform"/>
            <consortium name="The Broad Institute Genome Sequencing Center for Infectious Disease"/>
            <person name="Wu L."/>
            <person name="Ma J."/>
        </authorList>
    </citation>
    <scope>NUCLEOTIDE SEQUENCE [LARGE SCALE GENOMIC DNA]</scope>
    <source>
        <strain evidence="2">KCTC 52168</strain>
    </source>
</reference>
<name>A0ABV7H2E6_9BURK</name>
<evidence type="ECO:0000313" key="1">
    <source>
        <dbReference type="EMBL" id="MFC3146604.1"/>
    </source>
</evidence>
<gene>
    <name evidence="1" type="ORF">ACFOEN_02990</name>
</gene>
<proteinExistence type="predicted"/>
<protein>
    <submittedName>
        <fullName evidence="1">Uncharacterized protein</fullName>
    </submittedName>
</protein>
<keyword evidence="2" id="KW-1185">Reference proteome</keyword>
<accession>A0ABV7H2E6</accession>
<dbReference type="RefSeq" id="WP_377300951.1">
    <property type="nucleotide sequence ID" value="NZ_CP180191.1"/>
</dbReference>
<sequence>MARQKEDFRLLCFYTVFAQKPILAMFLRRCDEVISDKKPALTGGLKRAGGAIRVQRNVWVVRIAQCSSLPKRSAETFSPMQKARRLAGFS</sequence>
<organism evidence="1 2">
    <name type="scientific">Piscinibacterium candidicorallinum</name>
    <dbReference type="NCBI Taxonomy" id="1793872"/>
    <lineage>
        <taxon>Bacteria</taxon>
        <taxon>Pseudomonadati</taxon>
        <taxon>Pseudomonadota</taxon>
        <taxon>Betaproteobacteria</taxon>
        <taxon>Burkholderiales</taxon>
        <taxon>Piscinibacterium</taxon>
    </lineage>
</organism>
<evidence type="ECO:0000313" key="2">
    <source>
        <dbReference type="Proteomes" id="UP001595556"/>
    </source>
</evidence>